<dbReference type="GO" id="GO:0016020">
    <property type="term" value="C:membrane"/>
    <property type="evidence" value="ECO:0007669"/>
    <property type="project" value="UniProtKB-SubCell"/>
</dbReference>
<evidence type="ECO:0000256" key="1">
    <source>
        <dbReference type="ARBA" id="ARBA00004141"/>
    </source>
</evidence>
<dbReference type="AlphaFoldDB" id="A0A8C5F0E5"/>
<gene>
    <name evidence="7" type="primary">LOC115640463</name>
</gene>
<accession>A0A8C5F0E5</accession>
<keyword evidence="5 6" id="KW-0472">Membrane</keyword>
<feature type="transmembrane region" description="Helical" evidence="6">
    <location>
        <begin position="74"/>
        <end position="93"/>
    </location>
</feature>
<evidence type="ECO:0000256" key="3">
    <source>
        <dbReference type="ARBA" id="ARBA00022692"/>
    </source>
</evidence>
<evidence type="ECO:0000256" key="6">
    <source>
        <dbReference type="SAM" id="Phobius"/>
    </source>
</evidence>
<keyword evidence="3 6" id="KW-0812">Transmembrane</keyword>
<feature type="transmembrane region" description="Helical" evidence="6">
    <location>
        <begin position="39"/>
        <end position="62"/>
    </location>
</feature>
<organism evidence="7 8">
    <name type="scientific">Gopherus evgoodei</name>
    <name type="common">Goodes thornscrub tortoise</name>
    <dbReference type="NCBI Taxonomy" id="1825980"/>
    <lineage>
        <taxon>Eukaryota</taxon>
        <taxon>Metazoa</taxon>
        <taxon>Chordata</taxon>
        <taxon>Craniata</taxon>
        <taxon>Vertebrata</taxon>
        <taxon>Euteleostomi</taxon>
        <taxon>Archelosauria</taxon>
        <taxon>Testudinata</taxon>
        <taxon>Testudines</taxon>
        <taxon>Cryptodira</taxon>
        <taxon>Durocryptodira</taxon>
        <taxon>Testudinoidea</taxon>
        <taxon>Testudinidae</taxon>
        <taxon>Gopherus</taxon>
    </lineage>
</organism>
<dbReference type="InterPro" id="IPR007237">
    <property type="entry name" value="CD20-like"/>
</dbReference>
<dbReference type="InterPro" id="IPR030417">
    <property type="entry name" value="MS4A"/>
</dbReference>
<reference evidence="7" key="2">
    <citation type="submission" date="2025-09" db="UniProtKB">
        <authorList>
            <consortium name="Ensembl"/>
        </authorList>
    </citation>
    <scope>IDENTIFICATION</scope>
</reference>
<evidence type="ECO:0000313" key="8">
    <source>
        <dbReference type="Proteomes" id="UP000694390"/>
    </source>
</evidence>
<sequence length="223" mass="24259">MEAEPSGVILLTQIIPQPHSSDSSAPLRPLQKFYQGEPLALGITQIFTGIVQVAFGIILILVNEHNLIAIQMGTPFWTGILYIISGIICVEAAKNPKISLMRGLLAMNILSAIVSGVGIIFYLLSFAFYYPYRNCQWIESSKSCAPTSQVPTDIMFGVAMILLVFTILEFCVSISSAAFGCKTLCRDSYSDMSVVIYQNMGPPAALANDPPKSPPPYQDTQTP</sequence>
<evidence type="ECO:0000313" key="7">
    <source>
        <dbReference type="Ensembl" id="ENSGEVP00005024953.1"/>
    </source>
</evidence>
<dbReference type="RefSeq" id="XP_030399090.1">
    <property type="nucleotide sequence ID" value="XM_030543230.1"/>
</dbReference>
<name>A0A8C5F0E5_9SAUR</name>
<dbReference type="GeneID" id="115640463"/>
<dbReference type="GeneTree" id="ENSGT00940000163727"/>
<comment type="similarity">
    <text evidence="2">Belongs to the MS4A family.</text>
</comment>
<dbReference type="Ensembl" id="ENSGEVT00005026234.1">
    <property type="protein sequence ID" value="ENSGEVP00005024953.1"/>
    <property type="gene ID" value="ENSGEVG00005017706.1"/>
</dbReference>
<dbReference type="PANTHER" id="PTHR23320:SF128">
    <property type="entry name" value="MEMBRANE-SPANNING 4-DOMAINS SUBFAMILY A MEMBER 4A"/>
    <property type="match status" value="1"/>
</dbReference>
<keyword evidence="8" id="KW-1185">Reference proteome</keyword>
<dbReference type="OrthoDB" id="10071849at2759"/>
<reference evidence="7" key="1">
    <citation type="submission" date="2025-08" db="UniProtKB">
        <authorList>
            <consortium name="Ensembl"/>
        </authorList>
    </citation>
    <scope>IDENTIFICATION</scope>
</reference>
<feature type="transmembrane region" description="Helical" evidence="6">
    <location>
        <begin position="105"/>
        <end position="130"/>
    </location>
</feature>
<evidence type="ECO:0000256" key="4">
    <source>
        <dbReference type="ARBA" id="ARBA00022989"/>
    </source>
</evidence>
<dbReference type="PANTHER" id="PTHR23320">
    <property type="entry name" value="MEMBRANE-SPANNING 4-DOMAINS SUBFAMILY A MS4A -RELATED"/>
    <property type="match status" value="1"/>
</dbReference>
<protein>
    <submittedName>
        <fullName evidence="7">Membrane-spanning 4-domains subfamily A member 4A-like</fullName>
    </submittedName>
</protein>
<dbReference type="Proteomes" id="UP000694390">
    <property type="component" value="Unassembled WGS sequence"/>
</dbReference>
<evidence type="ECO:0000256" key="2">
    <source>
        <dbReference type="ARBA" id="ARBA00009565"/>
    </source>
</evidence>
<comment type="subcellular location">
    <subcellularLocation>
        <location evidence="1">Membrane</location>
        <topology evidence="1">Multi-pass membrane protein</topology>
    </subcellularLocation>
</comment>
<evidence type="ECO:0000256" key="5">
    <source>
        <dbReference type="ARBA" id="ARBA00023136"/>
    </source>
</evidence>
<dbReference type="Pfam" id="PF04103">
    <property type="entry name" value="CD20"/>
    <property type="match status" value="1"/>
</dbReference>
<proteinExistence type="inferred from homology"/>
<feature type="transmembrane region" description="Helical" evidence="6">
    <location>
        <begin position="154"/>
        <end position="179"/>
    </location>
</feature>
<keyword evidence="4 6" id="KW-1133">Transmembrane helix</keyword>